<evidence type="ECO:0000259" key="3">
    <source>
        <dbReference type="Pfam" id="PF12697"/>
    </source>
</evidence>
<evidence type="ECO:0000256" key="2">
    <source>
        <dbReference type="SAM" id="SignalP"/>
    </source>
</evidence>
<feature type="chain" id="PRO_5020566683" evidence="2">
    <location>
        <begin position="25"/>
        <end position="316"/>
    </location>
</feature>
<organism evidence="4 5">
    <name type="scientific">Roseateles asaccharophilus</name>
    <dbReference type="NCBI Taxonomy" id="582607"/>
    <lineage>
        <taxon>Bacteria</taxon>
        <taxon>Pseudomonadati</taxon>
        <taxon>Pseudomonadota</taxon>
        <taxon>Betaproteobacteria</taxon>
        <taxon>Burkholderiales</taxon>
        <taxon>Sphaerotilaceae</taxon>
        <taxon>Roseateles</taxon>
    </lineage>
</organism>
<evidence type="ECO:0000313" key="4">
    <source>
        <dbReference type="EMBL" id="TDP09221.1"/>
    </source>
</evidence>
<keyword evidence="5" id="KW-1185">Reference proteome</keyword>
<dbReference type="PANTHER" id="PTHR43798:SF31">
    <property type="entry name" value="AB HYDROLASE SUPERFAMILY PROTEIN YCLE"/>
    <property type="match status" value="1"/>
</dbReference>
<dbReference type="InterPro" id="IPR000073">
    <property type="entry name" value="AB_hydrolase_1"/>
</dbReference>
<keyword evidence="2" id="KW-0732">Signal</keyword>
<accession>A0A4R6N2A3</accession>
<dbReference type="AlphaFoldDB" id="A0A4R6N2A3"/>
<dbReference type="GO" id="GO:0016020">
    <property type="term" value="C:membrane"/>
    <property type="evidence" value="ECO:0007669"/>
    <property type="project" value="TreeGrafter"/>
</dbReference>
<reference evidence="4 5" key="1">
    <citation type="submission" date="2019-03" db="EMBL/GenBank/DDBJ databases">
        <title>Genomic Encyclopedia of Type Strains, Phase IV (KMG-IV): sequencing the most valuable type-strain genomes for metagenomic binning, comparative biology and taxonomic classification.</title>
        <authorList>
            <person name="Goeker M."/>
        </authorList>
    </citation>
    <scope>NUCLEOTIDE SEQUENCE [LARGE SCALE GENOMIC DNA]</scope>
    <source>
        <strain evidence="4 5">DSM 25082</strain>
    </source>
</reference>
<protein>
    <submittedName>
        <fullName evidence="4">Pimeloyl-ACP methyl ester carboxylesterase</fullName>
    </submittedName>
</protein>
<dbReference type="SUPFAM" id="SSF53474">
    <property type="entry name" value="alpha/beta-Hydrolases"/>
    <property type="match status" value="1"/>
</dbReference>
<dbReference type="InterPro" id="IPR029058">
    <property type="entry name" value="AB_hydrolase_fold"/>
</dbReference>
<dbReference type="PANTHER" id="PTHR43798">
    <property type="entry name" value="MONOACYLGLYCEROL LIPASE"/>
    <property type="match status" value="1"/>
</dbReference>
<evidence type="ECO:0000256" key="1">
    <source>
        <dbReference type="ARBA" id="ARBA00022801"/>
    </source>
</evidence>
<keyword evidence="1" id="KW-0378">Hydrolase</keyword>
<dbReference type="EMBL" id="SNXE01000005">
    <property type="protein sequence ID" value="TDP09221.1"/>
    <property type="molecule type" value="Genomic_DNA"/>
</dbReference>
<comment type="caution">
    <text evidence="4">The sequence shown here is derived from an EMBL/GenBank/DDBJ whole genome shotgun (WGS) entry which is preliminary data.</text>
</comment>
<sequence>MKHLQFSALALAMSSLLFSAGAQASQAAPAVMSTSATAAQTVQFQDLSITVRGSGQPVLMIPGVNSAASVWEETCERLQPGVQCLMVQLPGFAGKPAAPAMAGKFLEASKAQLKDFLKAQAPQGAVVVGHSLGGALGLMLAADTDNSVQSLVVVDSLPFLAASQNPNATLETVRPMAEGMRSGMSQPAPAERKRAMLAPMAATMTLDTRRAETIVQWGVDSDNPTTGQAMFELWTTDLRPLLPRIKAPTTVLGAWAAYARMGSTQQSTQALFESQYRGLPDMKFKMSERGYHFLMWDDPALVLESVQQALSGKAKR</sequence>
<dbReference type="GO" id="GO:0016787">
    <property type="term" value="F:hydrolase activity"/>
    <property type="evidence" value="ECO:0007669"/>
    <property type="project" value="UniProtKB-KW"/>
</dbReference>
<feature type="domain" description="AB hydrolase-1" evidence="3">
    <location>
        <begin position="58"/>
        <end position="303"/>
    </location>
</feature>
<dbReference type="Gene3D" id="3.40.50.1820">
    <property type="entry name" value="alpha/beta hydrolase"/>
    <property type="match status" value="1"/>
</dbReference>
<proteinExistence type="predicted"/>
<feature type="signal peptide" evidence="2">
    <location>
        <begin position="1"/>
        <end position="24"/>
    </location>
</feature>
<evidence type="ECO:0000313" key="5">
    <source>
        <dbReference type="Proteomes" id="UP000295357"/>
    </source>
</evidence>
<dbReference type="OrthoDB" id="5380819at2"/>
<dbReference type="Proteomes" id="UP000295357">
    <property type="component" value="Unassembled WGS sequence"/>
</dbReference>
<dbReference type="Pfam" id="PF12697">
    <property type="entry name" value="Abhydrolase_6"/>
    <property type="match status" value="1"/>
</dbReference>
<name>A0A4R6N2A3_9BURK</name>
<gene>
    <name evidence="4" type="ORF">DFR39_10557</name>
</gene>
<dbReference type="InterPro" id="IPR050266">
    <property type="entry name" value="AB_hydrolase_sf"/>
</dbReference>